<dbReference type="HOGENOM" id="CLU_621552_0_0_1"/>
<dbReference type="EnsemblMetazoa" id="ISCW002713-RA">
    <property type="protein sequence ID" value="ISCW002713-PA"/>
    <property type="gene ID" value="ISCW002713"/>
</dbReference>
<feature type="compositionally biased region" description="Low complexity" evidence="1">
    <location>
        <begin position="241"/>
        <end position="259"/>
    </location>
</feature>
<dbReference type="InParanoid" id="B7P8K8"/>
<evidence type="ECO:0000313" key="4">
    <source>
        <dbReference type="Proteomes" id="UP000001555"/>
    </source>
</evidence>
<reference evidence="3" key="2">
    <citation type="submission" date="2020-05" db="UniProtKB">
        <authorList>
            <consortium name="EnsemblMetazoa"/>
        </authorList>
    </citation>
    <scope>IDENTIFICATION</scope>
    <source>
        <strain evidence="3">wikel</strain>
    </source>
</reference>
<evidence type="ECO:0000256" key="1">
    <source>
        <dbReference type="SAM" id="MobiDB-lite"/>
    </source>
</evidence>
<name>B7P8K8_IXOSC</name>
<evidence type="ECO:0000313" key="2">
    <source>
        <dbReference type="EMBL" id="EEC02930.1"/>
    </source>
</evidence>
<dbReference type="Proteomes" id="UP000001555">
    <property type="component" value="Unassembled WGS sequence"/>
</dbReference>
<dbReference type="EMBL" id="DS658362">
    <property type="protein sequence ID" value="EEC02930.1"/>
    <property type="molecule type" value="Genomic_DNA"/>
</dbReference>
<dbReference type="VEuPathDB" id="VectorBase:ISCI002713"/>
<keyword evidence="4" id="KW-1185">Reference proteome</keyword>
<accession>B7P8K8</accession>
<protein>
    <submittedName>
        <fullName evidence="2 3">Uncharacterized protein</fullName>
    </submittedName>
</protein>
<dbReference type="VEuPathDB" id="VectorBase:ISCP_036222"/>
<evidence type="ECO:0000313" key="3">
    <source>
        <dbReference type="EnsemblMetazoa" id="ISCW002713-PA"/>
    </source>
</evidence>
<gene>
    <name evidence="2" type="ORF">IscW_ISCW002713</name>
</gene>
<proteinExistence type="predicted"/>
<dbReference type="PaxDb" id="6945-B7P8K8"/>
<dbReference type="EMBL" id="ABJB010580876">
    <property type="status" value="NOT_ANNOTATED_CDS"/>
    <property type="molecule type" value="Genomic_DNA"/>
</dbReference>
<sequence length="441" mass="48671">MDELGVAFSSERIERCGVLLLSVRQFSGDLPTFVPVETILKEDGAPISVSGEKPGSLMMNLETRELFLSTDAASQQFSLSSSDKSNQPKEDETGAGKQWDCNLCSPGLKKALQRERLQVLRQNPSYREMERLRQRSMMQLKRQDPSFRALERERQRARMQLRRQDPSFRQVSRNLRPDRGGPFFSAMERERQRRRMRLKRRDPAFREREREQQKSRLMIKRTGEKGPLLAIAAPPPPSGPPGTNTTTPPTTVATSTASVPHHHHHQPQQHQQAGGKGCVGSQHEAPKREAALYGHLQRIVGYHNLLQVRNPHPEEPGSPFKSPYFTAGELNASSGALVPRRMGTVPQTGSGSHPAGGGHQGAATGTKAHQHQALLARQKGFLDGTVSPCHPLGEVFAASYPTMRDQVLGGGQSCSSLETTPHLQTAVFSHPLPIGVGLCRG</sequence>
<dbReference type="VEuPathDB" id="VectorBase:ISCW002713"/>
<feature type="compositionally biased region" description="Basic and acidic residues" evidence="1">
    <location>
        <begin position="201"/>
        <end position="214"/>
    </location>
</feature>
<dbReference type="OrthoDB" id="6506606at2759"/>
<feature type="region of interest" description="Disordered" evidence="1">
    <location>
        <begin position="77"/>
        <end position="98"/>
    </location>
</feature>
<dbReference type="EMBL" id="ABJB010227231">
    <property type="status" value="NOT_ANNOTATED_CDS"/>
    <property type="molecule type" value="Genomic_DNA"/>
</dbReference>
<feature type="region of interest" description="Disordered" evidence="1">
    <location>
        <begin position="172"/>
        <end position="282"/>
    </location>
</feature>
<reference evidence="2 4" key="1">
    <citation type="submission" date="2008-03" db="EMBL/GenBank/DDBJ databases">
        <title>Annotation of Ixodes scapularis.</title>
        <authorList>
            <consortium name="Ixodes scapularis Genome Project Consortium"/>
            <person name="Caler E."/>
            <person name="Hannick L.I."/>
            <person name="Bidwell S."/>
            <person name="Joardar V."/>
            <person name="Thiagarajan M."/>
            <person name="Amedeo P."/>
            <person name="Galinsky K.J."/>
            <person name="Schobel S."/>
            <person name="Inman J."/>
            <person name="Hostetler J."/>
            <person name="Miller J."/>
            <person name="Hammond M."/>
            <person name="Megy K."/>
            <person name="Lawson D."/>
            <person name="Kodira C."/>
            <person name="Sutton G."/>
            <person name="Meyer J."/>
            <person name="Hill C.A."/>
            <person name="Birren B."/>
            <person name="Nene V."/>
            <person name="Collins F."/>
            <person name="Alarcon-Chaidez F."/>
            <person name="Wikel S."/>
            <person name="Strausberg R."/>
        </authorList>
    </citation>
    <scope>NUCLEOTIDE SEQUENCE [LARGE SCALE GENOMIC DNA]</scope>
    <source>
        <strain evidence="4">Wikel</strain>
        <strain evidence="2">Wikel colony</strain>
    </source>
</reference>
<organism>
    <name type="scientific">Ixodes scapularis</name>
    <name type="common">Black-legged tick</name>
    <name type="synonym">Deer tick</name>
    <dbReference type="NCBI Taxonomy" id="6945"/>
    <lineage>
        <taxon>Eukaryota</taxon>
        <taxon>Metazoa</taxon>
        <taxon>Ecdysozoa</taxon>
        <taxon>Arthropoda</taxon>
        <taxon>Chelicerata</taxon>
        <taxon>Arachnida</taxon>
        <taxon>Acari</taxon>
        <taxon>Parasitiformes</taxon>
        <taxon>Ixodida</taxon>
        <taxon>Ixodoidea</taxon>
        <taxon>Ixodidae</taxon>
        <taxon>Ixodinae</taxon>
        <taxon>Ixodes</taxon>
    </lineage>
</organism>
<dbReference type="AlphaFoldDB" id="B7P8K8"/>
<feature type="region of interest" description="Disordered" evidence="1">
    <location>
        <begin position="344"/>
        <end position="371"/>
    </location>
</feature>